<proteinExistence type="predicted"/>
<evidence type="ECO:0000313" key="2">
    <source>
        <dbReference type="Proteomes" id="UP000887562"/>
    </source>
</evidence>
<dbReference type="InterPro" id="IPR036116">
    <property type="entry name" value="FN3_sf"/>
</dbReference>
<dbReference type="AlphaFoldDB" id="A0A915F051"/>
<sequence>SLPTHSHLFKTALLTNSPSFPSWCIEEARTEASPLASSVHLSRMGSDLLHFNWNVQTLRKLNVKYIEVTVTPSTSFSTYSYATASVSSGEVTAGEMQLNTLYNMTVEATGHGVYFEYHMGLIKTRSIGHDSSLLMYTFLIFVSTSMVKTGRAVVQNQWNSVLYVTVIERKYKKKERRETSVTYAVTVRRLVSSDISSEMADPLVFDSVPEDLNVPQNVKVQATDTCAVNMTWDLPAEPSDRNTAYTIEWSLKLCMEENYLSALKCFRLIHQFEATTNQFLFRVKLPLEIQYIGSRSKFVAAATPSQGS</sequence>
<dbReference type="PROSITE" id="PS50853">
    <property type="entry name" value="FN3"/>
    <property type="match status" value="1"/>
</dbReference>
<organism evidence="2 3">
    <name type="scientific">Echinococcus canadensis</name>
    <dbReference type="NCBI Taxonomy" id="519352"/>
    <lineage>
        <taxon>Eukaryota</taxon>
        <taxon>Metazoa</taxon>
        <taxon>Spiralia</taxon>
        <taxon>Lophotrochozoa</taxon>
        <taxon>Platyhelminthes</taxon>
        <taxon>Cestoda</taxon>
        <taxon>Eucestoda</taxon>
        <taxon>Cyclophyllidea</taxon>
        <taxon>Taeniidae</taxon>
        <taxon>Echinococcus</taxon>
        <taxon>Echinococcus canadensis group</taxon>
    </lineage>
</organism>
<feature type="domain" description="Fibronectin type-III" evidence="1">
    <location>
        <begin position="214"/>
        <end position="306"/>
    </location>
</feature>
<dbReference type="SUPFAM" id="SSF49265">
    <property type="entry name" value="Fibronectin type III"/>
    <property type="match status" value="1"/>
</dbReference>
<evidence type="ECO:0000313" key="3">
    <source>
        <dbReference type="WBParaSite" id="maker-E.canG7_contigs_7377-snap-gene-0.7-mRNA-1"/>
    </source>
</evidence>
<dbReference type="Proteomes" id="UP000887562">
    <property type="component" value="Unplaced"/>
</dbReference>
<keyword evidence="2" id="KW-1185">Reference proteome</keyword>
<protein>
    <submittedName>
        <fullName evidence="3">Fibronectin type-III domain-containing protein</fullName>
    </submittedName>
</protein>
<dbReference type="InterPro" id="IPR003961">
    <property type="entry name" value="FN3_dom"/>
</dbReference>
<accession>A0A915F051</accession>
<dbReference type="WBParaSite" id="maker-E.canG7_contigs_7377-snap-gene-0.7-mRNA-1">
    <property type="protein sequence ID" value="maker-E.canG7_contigs_7377-snap-gene-0.7-mRNA-1"/>
    <property type="gene ID" value="EcG7_08970"/>
</dbReference>
<name>A0A915F051_9CEST</name>
<evidence type="ECO:0000259" key="1">
    <source>
        <dbReference type="PROSITE" id="PS50853"/>
    </source>
</evidence>
<reference evidence="3" key="1">
    <citation type="submission" date="2022-11" db="UniProtKB">
        <authorList>
            <consortium name="WormBaseParasite"/>
        </authorList>
    </citation>
    <scope>IDENTIFICATION</scope>
</reference>